<dbReference type="Gene3D" id="3.40.50.2000">
    <property type="entry name" value="Glycogen Phosphorylase B"/>
    <property type="match status" value="1"/>
</dbReference>
<keyword evidence="2" id="KW-0328">Glycosyltransferase</keyword>
<evidence type="ECO:0000256" key="1">
    <source>
        <dbReference type="ARBA" id="ARBA00009481"/>
    </source>
</evidence>
<dbReference type="SUPFAM" id="SSF53756">
    <property type="entry name" value="UDP-Glycosyltransferase/glycogen phosphorylase"/>
    <property type="match status" value="1"/>
</dbReference>
<dbReference type="InterPro" id="IPR022701">
    <property type="entry name" value="QTMAN_N"/>
</dbReference>
<feature type="domain" description="tRNA-queuosine alpha-mannosyltransferase N-terminal" evidence="8">
    <location>
        <begin position="2"/>
        <end position="171"/>
    </location>
</feature>
<evidence type="ECO:0000259" key="7">
    <source>
        <dbReference type="Pfam" id="PF00534"/>
    </source>
</evidence>
<evidence type="ECO:0000256" key="2">
    <source>
        <dbReference type="ARBA" id="ARBA00022676"/>
    </source>
</evidence>
<dbReference type="RefSeq" id="WP_117954990.1">
    <property type="nucleotide sequence ID" value="NZ_QRAN01000012.1"/>
</dbReference>
<dbReference type="Pfam" id="PF00534">
    <property type="entry name" value="Glycos_transf_1"/>
    <property type="match status" value="1"/>
</dbReference>
<dbReference type="Proteomes" id="UP000265509">
    <property type="component" value="Unassembled WGS sequence"/>
</dbReference>
<evidence type="ECO:0000313" key="10">
    <source>
        <dbReference type="Proteomes" id="UP000265509"/>
    </source>
</evidence>
<evidence type="ECO:0000313" key="9">
    <source>
        <dbReference type="EMBL" id="RLQ21514.1"/>
    </source>
</evidence>
<gene>
    <name evidence="9" type="ORF">DWB85_12200</name>
</gene>
<dbReference type="AlphaFoldDB" id="A0A3L7DW22"/>
<protein>
    <recommendedName>
        <fullName evidence="5">tRNA-queuosine alpha-mannosyltransferase</fullName>
        <ecNumber evidence="4">2.4.1.110</ecNumber>
    </recommendedName>
</protein>
<accession>A0A3L7DW22</accession>
<organism evidence="9 10">
    <name type="scientific">Seongchinamella sediminis</name>
    <dbReference type="NCBI Taxonomy" id="2283635"/>
    <lineage>
        <taxon>Bacteria</taxon>
        <taxon>Pseudomonadati</taxon>
        <taxon>Pseudomonadota</taxon>
        <taxon>Gammaproteobacteria</taxon>
        <taxon>Cellvibrionales</taxon>
        <taxon>Halieaceae</taxon>
        <taxon>Seongchinamella</taxon>
    </lineage>
</organism>
<proteinExistence type="inferred from homology"/>
<evidence type="ECO:0000256" key="4">
    <source>
        <dbReference type="ARBA" id="ARBA00044517"/>
    </source>
</evidence>
<dbReference type="OrthoDB" id="9792163at2"/>
<name>A0A3L7DW22_9GAMM</name>
<comment type="catalytic activity">
    <reaction evidence="6">
        <text>queuosine(34) in tRNA(Asp) + GDP-alpha-D-mannose = O-4''-alpha-D-mannosylqueuosine(34) in tRNA(Asp) + GDP + H(+)</text>
        <dbReference type="Rhea" id="RHEA:12885"/>
        <dbReference type="Rhea" id="RHEA-COMP:18572"/>
        <dbReference type="Rhea" id="RHEA-COMP:18581"/>
        <dbReference type="ChEBI" id="CHEBI:15378"/>
        <dbReference type="ChEBI" id="CHEBI:57527"/>
        <dbReference type="ChEBI" id="CHEBI:58189"/>
        <dbReference type="ChEBI" id="CHEBI:194431"/>
        <dbReference type="ChEBI" id="CHEBI:194442"/>
        <dbReference type="EC" id="2.4.1.110"/>
    </reaction>
    <physiologicalReaction direction="left-to-right" evidence="6">
        <dbReference type="Rhea" id="RHEA:12886"/>
    </physiologicalReaction>
</comment>
<keyword evidence="3" id="KW-0808">Transferase</keyword>
<feature type="domain" description="Glycosyl transferase family 1" evidence="7">
    <location>
        <begin position="188"/>
        <end position="302"/>
    </location>
</feature>
<evidence type="ECO:0000256" key="5">
    <source>
        <dbReference type="ARBA" id="ARBA00044539"/>
    </source>
</evidence>
<dbReference type="PANTHER" id="PTHR13615">
    <property type="entry name" value="GLYCOSYLTRANSFERASE-LIKE 1"/>
    <property type="match status" value="1"/>
</dbReference>
<sequence>MRVLLLSAYAAQSHRYWQRGLEQMFPQWQWTALSLPPRHFSWRVRGNPLYWSLAERHKLERDYQLLIATSMVDLATLRGLVPALASVPSALYFHENQFEFPQHRQQHSLLEVQMVSVYSALAADALVFNSAFNRDSFLRGCERLLARLPDFVPPHIAASLADKASVLPVPLLPVVAADSWGWSAGDALRILWSARFEHDKGGEGLQRILQGLEQAGVDYQLAITGQQFRNSPPVFSRIGEQFAHRLVHFGFVDDESQYRALQAGADLVLSTADHEFQGLAVMEAVAAGCVPVVPDRLAYRELYPAACRYASCPDQPAAEADSAVALIRQLAAEKPAPPAMTGYTLAALRPRYEALLRALQDSQSRPS</sequence>
<keyword evidence="10" id="KW-1185">Reference proteome</keyword>
<comment type="caution">
    <text evidence="9">The sequence shown here is derived from an EMBL/GenBank/DDBJ whole genome shotgun (WGS) entry which is preliminary data.</text>
</comment>
<dbReference type="InterPro" id="IPR051862">
    <property type="entry name" value="GT-like_domain_containing_1"/>
</dbReference>
<evidence type="ECO:0000256" key="3">
    <source>
        <dbReference type="ARBA" id="ARBA00022679"/>
    </source>
</evidence>
<evidence type="ECO:0000259" key="8">
    <source>
        <dbReference type="Pfam" id="PF12038"/>
    </source>
</evidence>
<dbReference type="EC" id="2.4.1.110" evidence="4"/>
<dbReference type="CDD" id="cd01635">
    <property type="entry name" value="Glycosyltransferase_GTB-type"/>
    <property type="match status" value="1"/>
</dbReference>
<dbReference type="Pfam" id="PF12038">
    <property type="entry name" value="QTMAN_N"/>
    <property type="match status" value="1"/>
</dbReference>
<dbReference type="GO" id="GO:0016438">
    <property type="term" value="F:tRNA-queuosine(34) beta-mannosyltransferase activity"/>
    <property type="evidence" value="ECO:0007669"/>
    <property type="project" value="UniProtKB-EC"/>
</dbReference>
<dbReference type="InterPro" id="IPR001296">
    <property type="entry name" value="Glyco_trans_1"/>
</dbReference>
<evidence type="ECO:0000256" key="6">
    <source>
        <dbReference type="ARBA" id="ARBA00048439"/>
    </source>
</evidence>
<comment type="similarity">
    <text evidence="1">Belongs to the glycosyltransferase group 1 family. Glycosyltransferase 4 subfamily.</text>
</comment>
<dbReference type="PANTHER" id="PTHR13615:SF3">
    <property type="entry name" value="GLYCOSYLTRANSFERASE-LIKE DOMAIN-CONTAINING PROTEIN 1"/>
    <property type="match status" value="1"/>
</dbReference>
<dbReference type="EMBL" id="QRAN01000012">
    <property type="protein sequence ID" value="RLQ21514.1"/>
    <property type="molecule type" value="Genomic_DNA"/>
</dbReference>
<reference evidence="9 10" key="1">
    <citation type="submission" date="2018-07" db="EMBL/GenBank/DDBJ databases">
        <title>Halioglobus sp. genome submission.</title>
        <authorList>
            <person name="Ye M.-Q."/>
            <person name="Du Z.-J."/>
        </authorList>
    </citation>
    <scope>NUCLEOTIDE SEQUENCE [LARGE SCALE GENOMIC DNA]</scope>
    <source>
        <strain evidence="9 10">U0301</strain>
    </source>
</reference>